<organism evidence="5 6">
    <name type="scientific">Carpediemonas membranifera</name>
    <dbReference type="NCBI Taxonomy" id="201153"/>
    <lineage>
        <taxon>Eukaryota</taxon>
        <taxon>Metamonada</taxon>
        <taxon>Carpediemonas-like organisms</taxon>
        <taxon>Carpediemonas</taxon>
    </lineage>
</organism>
<dbReference type="OrthoDB" id="1701769at2759"/>
<dbReference type="Gene3D" id="3.40.140.10">
    <property type="entry name" value="Cytidine Deaminase, domain 2"/>
    <property type="match status" value="1"/>
</dbReference>
<accession>A0A8J6AZ38</accession>
<dbReference type="PANTHER" id="PTHR11079">
    <property type="entry name" value="CYTOSINE DEAMINASE FAMILY MEMBER"/>
    <property type="match status" value="1"/>
</dbReference>
<keyword evidence="6" id="KW-1185">Reference proteome</keyword>
<dbReference type="EMBL" id="JAHDYR010000062">
    <property type="protein sequence ID" value="KAG9390784.1"/>
    <property type="molecule type" value="Genomic_DNA"/>
</dbReference>
<dbReference type="PROSITE" id="PS51747">
    <property type="entry name" value="CYT_DCMP_DEAMINASES_2"/>
    <property type="match status" value="1"/>
</dbReference>
<evidence type="ECO:0000256" key="3">
    <source>
        <dbReference type="ARBA" id="ARBA00022833"/>
    </source>
</evidence>
<comment type="caution">
    <text evidence="5">The sequence shown here is derived from an EMBL/GenBank/DDBJ whole genome shotgun (WGS) entry which is preliminary data.</text>
</comment>
<dbReference type="CDD" id="cd01285">
    <property type="entry name" value="nucleoside_deaminase"/>
    <property type="match status" value="1"/>
</dbReference>
<dbReference type="PROSITE" id="PS00903">
    <property type="entry name" value="CYT_DCMP_DEAMINASES_1"/>
    <property type="match status" value="1"/>
</dbReference>
<keyword evidence="3" id="KW-0862">Zinc</keyword>
<dbReference type="InterPro" id="IPR002125">
    <property type="entry name" value="CMP_dCMP_dom"/>
</dbReference>
<dbReference type="SUPFAM" id="SSF53927">
    <property type="entry name" value="Cytidine deaminase-like"/>
    <property type="match status" value="1"/>
</dbReference>
<dbReference type="PANTHER" id="PTHR11079:SF149">
    <property type="entry name" value="TRNA-SPECIFIC ADENOSINE DEAMINASE 2"/>
    <property type="match status" value="1"/>
</dbReference>
<evidence type="ECO:0000313" key="5">
    <source>
        <dbReference type="EMBL" id="KAG9390784.1"/>
    </source>
</evidence>
<dbReference type="AlphaFoldDB" id="A0A8J6AZ38"/>
<protein>
    <submittedName>
        <fullName evidence="5">Cytidine and deoxycytidylate deaminase zinc-binding region</fullName>
    </submittedName>
</protein>
<name>A0A8J6AZ38_9EUKA</name>
<keyword evidence="1" id="KW-0479">Metal-binding</keyword>
<gene>
    <name evidence="5" type="ORF">J8273_7037</name>
</gene>
<feature type="domain" description="CMP/dCMP-type deaminase" evidence="4">
    <location>
        <begin position="8"/>
        <end position="125"/>
    </location>
</feature>
<dbReference type="InterPro" id="IPR016192">
    <property type="entry name" value="APOBEC/CMP_deaminase_Zn-bd"/>
</dbReference>
<keyword evidence="2" id="KW-0378">Hydrolase</keyword>
<dbReference type="InterPro" id="IPR016193">
    <property type="entry name" value="Cytidine_deaminase-like"/>
</dbReference>
<dbReference type="GO" id="GO:0008270">
    <property type="term" value="F:zinc ion binding"/>
    <property type="evidence" value="ECO:0007669"/>
    <property type="project" value="InterPro"/>
</dbReference>
<dbReference type="Proteomes" id="UP000717585">
    <property type="component" value="Unassembled WGS sequence"/>
</dbReference>
<evidence type="ECO:0000256" key="1">
    <source>
        <dbReference type="ARBA" id="ARBA00022723"/>
    </source>
</evidence>
<dbReference type="GO" id="GO:0052717">
    <property type="term" value="F:tRNA-specific adenosine-34 deaminase activity"/>
    <property type="evidence" value="ECO:0007669"/>
    <property type="project" value="TreeGrafter"/>
</dbReference>
<reference evidence="5" key="1">
    <citation type="submission" date="2021-05" db="EMBL/GenBank/DDBJ databases">
        <title>A free-living protist that lacks canonical eukaryotic 1 DNA replication and segregation systems.</title>
        <authorList>
            <person name="Salas-Leiva D.E."/>
            <person name="Tromer E.C."/>
            <person name="Curtis B.A."/>
            <person name="Jerlstrom-Hultqvist J."/>
            <person name="Kolisko M."/>
            <person name="Yi Z."/>
            <person name="Salas-Leiva J.S."/>
            <person name="Gallot-Lavallee L."/>
            <person name="Kops G.J.P.L."/>
            <person name="Archibald J.M."/>
            <person name="Simpson A.G.B."/>
            <person name="Roger A.J."/>
        </authorList>
    </citation>
    <scope>NUCLEOTIDE SEQUENCE</scope>
    <source>
        <strain evidence="5">BICM</strain>
    </source>
</reference>
<dbReference type="GO" id="GO:0002100">
    <property type="term" value="P:tRNA wobble adenosine to inosine editing"/>
    <property type="evidence" value="ECO:0007669"/>
    <property type="project" value="TreeGrafter"/>
</dbReference>
<evidence type="ECO:0000313" key="6">
    <source>
        <dbReference type="Proteomes" id="UP000717585"/>
    </source>
</evidence>
<sequence length="181" mass="19370">MEAASSDAEDFRFMREALRTAAAAFNEGEVPVGCVIVRDGEIVSRAHNDTNATMNATRHAEFVAIDSLPPSVPTLEGCTLYVTIEPCVMCASALMHLKLSRCVFGAPNAKFGGCGSVFDLPADVDPPAYTCKAGVLGEEAIQLLRAFYVRGNEKAPKPHRRVGNTELPDVIVELAKETESG</sequence>
<proteinExistence type="predicted"/>
<evidence type="ECO:0000259" key="4">
    <source>
        <dbReference type="PROSITE" id="PS51747"/>
    </source>
</evidence>
<dbReference type="Pfam" id="PF00383">
    <property type="entry name" value="dCMP_cyt_deam_1"/>
    <property type="match status" value="1"/>
</dbReference>
<evidence type="ECO:0000256" key="2">
    <source>
        <dbReference type="ARBA" id="ARBA00022801"/>
    </source>
</evidence>